<dbReference type="InterPro" id="IPR050082">
    <property type="entry name" value="RNA_methyltr_RlmE"/>
</dbReference>
<proteinExistence type="inferred from homology"/>
<dbReference type="Proteomes" id="UP000077202">
    <property type="component" value="Unassembled WGS sequence"/>
</dbReference>
<protein>
    <recommendedName>
        <fullName evidence="7">Putative rRNA methyltransferase</fullName>
        <ecNumber evidence="7">2.1.1.-</ecNumber>
    </recommendedName>
    <alternativeName>
        <fullName evidence="7">2'-O-ribose RNA methyltransferase SPB1 homolog</fullName>
    </alternativeName>
</protein>
<feature type="domain" description="Ribosomal RNA methyltransferase FtsJ" evidence="9">
    <location>
        <begin position="26"/>
        <end position="228"/>
    </location>
</feature>
<feature type="region of interest" description="Disordered" evidence="8">
    <location>
        <begin position="443"/>
        <end position="558"/>
    </location>
</feature>
<feature type="domain" description="DUF3381" evidence="11">
    <location>
        <begin position="261"/>
        <end position="410"/>
    </location>
</feature>
<dbReference type="Pfam" id="PF01728">
    <property type="entry name" value="FtsJ"/>
    <property type="match status" value="1"/>
</dbReference>
<dbReference type="GO" id="GO:0030687">
    <property type="term" value="C:preribosome, large subunit precursor"/>
    <property type="evidence" value="ECO:0007669"/>
    <property type="project" value="TreeGrafter"/>
</dbReference>
<name>A0A176W1Q6_MARPO</name>
<feature type="coiled-coil region" evidence="7">
    <location>
        <begin position="372"/>
        <end position="406"/>
    </location>
</feature>
<dbReference type="PANTHER" id="PTHR10920">
    <property type="entry name" value="RIBOSOMAL RNA METHYLTRANSFERASE"/>
    <property type="match status" value="1"/>
</dbReference>
<feature type="binding site" evidence="7">
    <location>
        <position position="122"/>
    </location>
    <ligand>
        <name>S-adenosyl-L-methionine</name>
        <dbReference type="ChEBI" id="CHEBI:59789"/>
    </ligand>
</feature>
<dbReference type="SUPFAM" id="SSF53335">
    <property type="entry name" value="S-adenosyl-L-methionine-dependent methyltransferases"/>
    <property type="match status" value="1"/>
</dbReference>
<dbReference type="Pfam" id="PF11861">
    <property type="entry name" value="DUF3381"/>
    <property type="match status" value="1"/>
</dbReference>
<dbReference type="GO" id="GO:0000466">
    <property type="term" value="P:maturation of 5.8S rRNA from tricistronic rRNA transcript (SSU-rRNA, 5.8S rRNA, LSU-rRNA)"/>
    <property type="evidence" value="ECO:0007669"/>
    <property type="project" value="TreeGrafter"/>
</dbReference>
<keyword evidence="6 7" id="KW-0539">Nucleus</keyword>
<comment type="function">
    <text evidence="7">Probable methyltransferase involved in the maturation of rRNA and in the biogenesis of ribosomal subunits.</text>
</comment>
<dbReference type="GO" id="GO:0005730">
    <property type="term" value="C:nucleolus"/>
    <property type="evidence" value="ECO:0007669"/>
    <property type="project" value="UniProtKB-SubCell"/>
</dbReference>
<dbReference type="EC" id="2.1.1.-" evidence="7"/>
<feature type="compositionally biased region" description="Basic and acidic residues" evidence="8">
    <location>
        <begin position="810"/>
        <end position="821"/>
    </location>
</feature>
<feature type="compositionally biased region" description="Basic residues" evidence="8">
    <location>
        <begin position="855"/>
        <end position="866"/>
    </location>
</feature>
<dbReference type="InterPro" id="IPR029063">
    <property type="entry name" value="SAM-dependent_MTases_sf"/>
</dbReference>
<comment type="caution">
    <text evidence="12">The sequence shown here is derived from an EMBL/GenBank/DDBJ whole genome shotgun (WGS) entry which is preliminary data.</text>
</comment>
<keyword evidence="7" id="KW-0175">Coiled coil</keyword>
<keyword evidence="2 7" id="KW-0698">rRNA processing</keyword>
<feature type="binding site" evidence="7">
    <location>
        <position position="60"/>
    </location>
    <ligand>
        <name>S-adenosyl-L-methionine</name>
        <dbReference type="ChEBI" id="CHEBI:59789"/>
    </ligand>
</feature>
<feature type="region of interest" description="Disordered" evidence="8">
    <location>
        <begin position="581"/>
        <end position="658"/>
    </location>
</feature>
<dbReference type="InterPro" id="IPR002877">
    <property type="entry name" value="RNA_MeTrfase_FtsJ_dom"/>
</dbReference>
<feature type="compositionally biased region" description="Acidic residues" evidence="8">
    <location>
        <begin position="523"/>
        <end position="537"/>
    </location>
</feature>
<evidence type="ECO:0000256" key="3">
    <source>
        <dbReference type="ARBA" id="ARBA00022603"/>
    </source>
</evidence>
<keyword evidence="4 7" id="KW-0808">Transferase</keyword>
<evidence type="ECO:0000256" key="1">
    <source>
        <dbReference type="ARBA" id="ARBA00022517"/>
    </source>
</evidence>
<keyword evidence="3 7" id="KW-0489">Methyltransferase</keyword>
<evidence type="ECO:0000256" key="5">
    <source>
        <dbReference type="ARBA" id="ARBA00022691"/>
    </source>
</evidence>
<feature type="compositionally biased region" description="Basic and acidic residues" evidence="8">
    <location>
        <begin position="485"/>
        <end position="512"/>
    </location>
</feature>
<evidence type="ECO:0000259" key="9">
    <source>
        <dbReference type="Pfam" id="PF01728"/>
    </source>
</evidence>
<evidence type="ECO:0000256" key="8">
    <source>
        <dbReference type="SAM" id="MobiDB-lite"/>
    </source>
</evidence>
<dbReference type="HAMAP" id="MF_01547">
    <property type="entry name" value="RNA_methyltr_E"/>
    <property type="match status" value="1"/>
</dbReference>
<dbReference type="InterPro" id="IPR012920">
    <property type="entry name" value="rRNA_MeTfrase_SPB1-like_C"/>
</dbReference>
<feature type="binding site" evidence="7">
    <location>
        <position position="78"/>
    </location>
    <ligand>
        <name>S-adenosyl-L-methionine</name>
        <dbReference type="ChEBI" id="CHEBI:59789"/>
    </ligand>
</feature>
<evidence type="ECO:0000256" key="6">
    <source>
        <dbReference type="ARBA" id="ARBA00023242"/>
    </source>
</evidence>
<feature type="compositionally biased region" description="Gly residues" evidence="8">
    <location>
        <begin position="839"/>
        <end position="853"/>
    </location>
</feature>
<evidence type="ECO:0000256" key="4">
    <source>
        <dbReference type="ARBA" id="ARBA00022679"/>
    </source>
</evidence>
<dbReference type="EMBL" id="LVLJ01002001">
    <property type="protein sequence ID" value="OAE26998.1"/>
    <property type="molecule type" value="Genomic_DNA"/>
</dbReference>
<feature type="compositionally biased region" description="Acidic residues" evidence="8">
    <location>
        <begin position="455"/>
        <end position="467"/>
    </location>
</feature>
<feature type="active site" description="Proton acceptor" evidence="7">
    <location>
        <position position="185"/>
    </location>
</feature>
<dbReference type="Gene3D" id="3.40.50.150">
    <property type="entry name" value="Vaccinia Virus protein VP39"/>
    <property type="match status" value="1"/>
</dbReference>
<comment type="catalytic activity">
    <reaction evidence="7">
        <text>a ribonucleotide in rRNA + S-adenosyl-L-methionine = a 2'-O-methylribonucleotide in rRNA + S-adenosyl-L-homocysteine + H(+)</text>
        <dbReference type="Rhea" id="RHEA:48628"/>
        <dbReference type="Rhea" id="RHEA-COMP:12164"/>
        <dbReference type="Rhea" id="RHEA-COMP:12165"/>
        <dbReference type="ChEBI" id="CHEBI:15378"/>
        <dbReference type="ChEBI" id="CHEBI:57856"/>
        <dbReference type="ChEBI" id="CHEBI:59789"/>
        <dbReference type="ChEBI" id="CHEBI:90675"/>
        <dbReference type="ChEBI" id="CHEBI:90676"/>
    </reaction>
</comment>
<comment type="similarity">
    <text evidence="7">Belongs to the class I-like SAM-binding methyltransferase superfamily. RNA methyltransferase RlmE family. SPB1 subfamily.</text>
</comment>
<dbReference type="HAMAP" id="MF_03163">
    <property type="entry name" value="RNA_methyltr_E_SPB1"/>
    <property type="match status" value="1"/>
</dbReference>
<gene>
    <name evidence="12" type="ORF">AXG93_1774s1070</name>
</gene>
<keyword evidence="1 7" id="KW-0690">Ribosome biogenesis</keyword>
<dbReference type="InterPro" id="IPR015507">
    <property type="entry name" value="rRNA-MeTfrase_E"/>
</dbReference>
<feature type="binding site" evidence="7">
    <location>
        <position position="58"/>
    </location>
    <ligand>
        <name>S-adenosyl-L-methionine</name>
        <dbReference type="ChEBI" id="CHEBI:59789"/>
    </ligand>
</feature>
<feature type="region of interest" description="Disordered" evidence="8">
    <location>
        <begin position="796"/>
        <end position="866"/>
    </location>
</feature>
<feature type="domain" description="Ribosomal RNA methyltransferase SPB1-like C-terminal" evidence="10">
    <location>
        <begin position="628"/>
        <end position="823"/>
    </location>
</feature>
<evidence type="ECO:0000259" key="10">
    <source>
        <dbReference type="Pfam" id="PF07780"/>
    </source>
</evidence>
<evidence type="ECO:0000259" key="11">
    <source>
        <dbReference type="Pfam" id="PF11861"/>
    </source>
</evidence>
<dbReference type="GO" id="GO:0008650">
    <property type="term" value="F:rRNA (uridine-2'-O-)-methyltransferase activity"/>
    <property type="evidence" value="ECO:0007669"/>
    <property type="project" value="TreeGrafter"/>
</dbReference>
<dbReference type="Pfam" id="PF07780">
    <property type="entry name" value="Spb1_C"/>
    <property type="match status" value="1"/>
</dbReference>
<dbReference type="InterPro" id="IPR024576">
    <property type="entry name" value="rRNA_MeTfrase_Spb1_DUF3381"/>
</dbReference>
<evidence type="ECO:0000313" key="13">
    <source>
        <dbReference type="Proteomes" id="UP000077202"/>
    </source>
</evidence>
<keyword evidence="13" id="KW-1185">Reference proteome</keyword>
<comment type="subcellular location">
    <subcellularLocation>
        <location evidence="7">Nucleus</location>
        <location evidence="7">Nucleolus</location>
    </subcellularLocation>
</comment>
<evidence type="ECO:0000256" key="7">
    <source>
        <dbReference type="HAMAP-Rule" id="MF_03163"/>
    </source>
</evidence>
<keyword evidence="5 7" id="KW-0949">S-adenosyl-L-methionine</keyword>
<dbReference type="AlphaFoldDB" id="A0A176W1Q6"/>
<reference evidence="12" key="1">
    <citation type="submission" date="2016-03" db="EMBL/GenBank/DDBJ databases">
        <title>Mechanisms controlling the formation of the plant cell surface in tip-growing cells are functionally conserved among land plants.</title>
        <authorList>
            <person name="Honkanen S."/>
            <person name="Jones V.A."/>
            <person name="Morieri G."/>
            <person name="Champion C."/>
            <person name="Hetherington A.J."/>
            <person name="Kelly S."/>
            <person name="Saint-Marcoux D."/>
            <person name="Proust H."/>
            <person name="Prescott H."/>
            <person name="Dolan L."/>
        </authorList>
    </citation>
    <scope>NUCLEOTIDE SEQUENCE [LARGE SCALE GENOMIC DNA]</scope>
    <source>
        <tissue evidence="12">Whole gametophyte</tissue>
    </source>
</reference>
<feature type="binding site" evidence="7">
    <location>
        <position position="94"/>
    </location>
    <ligand>
        <name>S-adenosyl-L-methionine</name>
        <dbReference type="ChEBI" id="CHEBI:59789"/>
    </ligand>
</feature>
<accession>A0A176W1Q6</accession>
<evidence type="ECO:0000256" key="2">
    <source>
        <dbReference type="ARBA" id="ARBA00022552"/>
    </source>
</evidence>
<dbReference type="InterPro" id="IPR028589">
    <property type="entry name" value="SPB1-like"/>
</dbReference>
<organism evidence="12 13">
    <name type="scientific">Marchantia polymorpha subsp. ruderalis</name>
    <dbReference type="NCBI Taxonomy" id="1480154"/>
    <lineage>
        <taxon>Eukaryota</taxon>
        <taxon>Viridiplantae</taxon>
        <taxon>Streptophyta</taxon>
        <taxon>Embryophyta</taxon>
        <taxon>Marchantiophyta</taxon>
        <taxon>Marchantiopsida</taxon>
        <taxon>Marchantiidae</taxon>
        <taxon>Marchantiales</taxon>
        <taxon>Marchantiaceae</taxon>
        <taxon>Marchantia</taxon>
    </lineage>
</organism>
<dbReference type="GO" id="GO:0016435">
    <property type="term" value="F:rRNA (guanine) methyltransferase activity"/>
    <property type="evidence" value="ECO:0007669"/>
    <property type="project" value="TreeGrafter"/>
</dbReference>
<dbReference type="PANTHER" id="PTHR10920:SF13">
    <property type="entry name" value="PRE-RRNA 2'-O-RIBOSE RNA METHYLTRANSFERASE FTSJ3"/>
    <property type="match status" value="1"/>
</dbReference>
<dbReference type="GO" id="GO:0000463">
    <property type="term" value="P:maturation of LSU-rRNA from tricistronic rRNA transcript (SSU-rRNA, 5.8S rRNA, LSU-rRNA)"/>
    <property type="evidence" value="ECO:0007669"/>
    <property type="project" value="TreeGrafter"/>
</dbReference>
<sequence>MGKHKTKTTGKGRLDRFYYLAKEQGFRSRAAFKLVQLDRKYHFLSSANSVLDLCAAPGGWMQVAAKHMPVGSLIVGVDLVPIRAIRGAHTLVQDITTSQCRAAIKKLLKEQGHNVIQVVLHDGSPNVGGAWTSEATSQVWNSTLAADSSLTLRMETNYVLKSALVLDSLKLATEFLAPGGTFVSKVFRSQDYTALLYAFKQLFEKVEVTKPVASRATSAEIYVVGLKYKAPAKIDPRLLDHRHLFQGVEEPSKVIDVLRASKQKRHREGYEEGVTTLRKEVPVHDFVWTEKPLELLGTITSISFTSPDDKSINEHPLTTEEVKTLCEDLRVIGKQDFKLLLKWRLKLRDAIKVQGEDGEKTKPEEEDTAPKVDEDQKLLAEMEELKERMEANKKRAKKLAAKKKAKLKARTATGMQVDVMEDKDMYGDEDLFALSVIKAKKDLARVEGAGSSGEDNSDVYMSDDEDMLNNVPSKEDDSDLDSEEERSRYDAELDKALEQAYERYVKDTDGSSKRRRRARLNNDDQDADLWEEGEEPETVVRKGRKVTEEDEDGNPLLVPLVEKAKPSKEQLSQQWFSQDIFSTFKEPEDDNGVSTTEKKRKREETNGVVKSTNGVAEEDDEPRLAADDDKDNDFEVVPVEASGSSDSSSDDDSDLDDNAKAETLAYAKKMLTKKSRESILDEAYNRYTFDDDNLPRWFADDEKKHSVVQKPVTKEDIEAFKAQFKAINARPVKKVAEAKARKKRRVVKKMEQVRQKATAIADQEDINSTSKKKMMERLYNKANAVAKKPKREIVVAKKGVGSKGGAGRVVVDRRMKKDQRARGSGKAGKKGGSKAPAGKGKGGKGGAKGGISGGKKSKRGPKPQKG</sequence>
<evidence type="ECO:0000313" key="12">
    <source>
        <dbReference type="EMBL" id="OAE26998.1"/>
    </source>
</evidence>